<dbReference type="OrthoDB" id="203678at2759"/>
<dbReference type="AlphaFoldDB" id="A0A1E4SR46"/>
<reference evidence="3" key="1">
    <citation type="submission" date="2016-05" db="EMBL/GenBank/DDBJ databases">
        <title>Comparative genomics of biotechnologically important yeasts.</title>
        <authorList>
            <consortium name="DOE Joint Genome Institute"/>
            <person name="Riley R."/>
            <person name="Haridas S."/>
            <person name="Wolfe K.H."/>
            <person name="Lopes M.R."/>
            <person name="Hittinger C.T."/>
            <person name="Goker M."/>
            <person name="Salamov A."/>
            <person name="Wisecaver J."/>
            <person name="Long T.M."/>
            <person name="Aerts A.L."/>
            <person name="Barry K."/>
            <person name="Choi C."/>
            <person name="Clum A."/>
            <person name="Coughlan A.Y."/>
            <person name="Deshpande S."/>
            <person name="Douglass A.P."/>
            <person name="Hanson S.J."/>
            <person name="Klenk H.-P."/>
            <person name="Labutti K."/>
            <person name="Lapidus A."/>
            <person name="Lindquist E."/>
            <person name="Lipzen A."/>
            <person name="Meier-Kolthoff J.P."/>
            <person name="Ohm R.A."/>
            <person name="Otillar R.P."/>
            <person name="Pangilinan J."/>
            <person name="Peng Y."/>
            <person name="Rokas A."/>
            <person name="Rosa C.A."/>
            <person name="Scheuner C."/>
            <person name="Sibirny A.A."/>
            <person name="Slot J.C."/>
            <person name="Stielow J.B."/>
            <person name="Sun H."/>
            <person name="Kurtzman C.P."/>
            <person name="Blackwell M."/>
            <person name="Grigoriev I.V."/>
            <person name="Jeffries T.W."/>
        </authorList>
    </citation>
    <scope>NUCLEOTIDE SEQUENCE [LARGE SCALE GENOMIC DNA]</scope>
    <source>
        <strain evidence="3">NRRL Y-17324</strain>
    </source>
</reference>
<proteinExistence type="predicted"/>
<dbReference type="GeneID" id="30983347"/>
<dbReference type="Pfam" id="PF08700">
    <property type="entry name" value="VPS51_Exo84_N"/>
    <property type="match status" value="1"/>
</dbReference>
<organism evidence="2 3">
    <name type="scientific">Suhomyces tanzawaensis NRRL Y-17324</name>
    <dbReference type="NCBI Taxonomy" id="984487"/>
    <lineage>
        <taxon>Eukaryota</taxon>
        <taxon>Fungi</taxon>
        <taxon>Dikarya</taxon>
        <taxon>Ascomycota</taxon>
        <taxon>Saccharomycotina</taxon>
        <taxon>Pichiomycetes</taxon>
        <taxon>Debaryomycetaceae</taxon>
        <taxon>Suhomyces</taxon>
    </lineage>
</organism>
<dbReference type="RefSeq" id="XP_020067090.1">
    <property type="nucleotide sequence ID" value="XM_020209211.1"/>
</dbReference>
<evidence type="ECO:0000256" key="1">
    <source>
        <dbReference type="SAM" id="MobiDB-lite"/>
    </source>
</evidence>
<feature type="compositionally biased region" description="Basic and acidic residues" evidence="1">
    <location>
        <begin position="55"/>
        <end position="75"/>
    </location>
</feature>
<dbReference type="EMBL" id="KV453909">
    <property type="protein sequence ID" value="ODV81968.1"/>
    <property type="molecule type" value="Genomic_DNA"/>
</dbReference>
<feature type="compositionally biased region" description="Polar residues" evidence="1">
    <location>
        <begin position="11"/>
        <end position="35"/>
    </location>
</feature>
<keyword evidence="3" id="KW-1185">Reference proteome</keyword>
<feature type="region of interest" description="Disordered" evidence="1">
    <location>
        <begin position="52"/>
        <end position="86"/>
    </location>
</feature>
<gene>
    <name evidence="2" type="ORF">CANTADRAFT_45412</name>
</gene>
<accession>A0A1E4SR46</accession>
<dbReference type="Proteomes" id="UP000094285">
    <property type="component" value="Unassembled WGS sequence"/>
</dbReference>
<name>A0A1E4SR46_9ASCO</name>
<evidence type="ECO:0000313" key="2">
    <source>
        <dbReference type="EMBL" id="ODV81968.1"/>
    </source>
</evidence>
<dbReference type="STRING" id="984487.A0A1E4SR46"/>
<feature type="region of interest" description="Disordered" evidence="1">
    <location>
        <begin position="1"/>
        <end position="37"/>
    </location>
</feature>
<protein>
    <submittedName>
        <fullName evidence="2">Uncharacterized protein</fullName>
    </submittedName>
</protein>
<sequence length="283" mass="32094">MPDTPVLSYKRQPNSRTSSPALGSQSPAQISSPNLATRKVLSRRKALQEFYNIQKQEEEAKKQEEDPESKQDDARQTSSTIDNVDLEDPKQLETFIKTSKIEDILKVRNSITNNFNSHDLAKKSIIYDNYYELIKLSQTLGSLSNPAPPKKSLRGLGVFEEDKPETSEDYVDSVIGELTRFISEDTAQFSGDFKEVIQNLRQDIQEVDSNTSIIGISEEYDKTDAYNAIDRSAFAEEISGLLDGNYQDKTVVLDQIQKLLEKLDVHKDELLIIQLNDLRKKIS</sequence>
<evidence type="ECO:0000313" key="3">
    <source>
        <dbReference type="Proteomes" id="UP000094285"/>
    </source>
</evidence>